<dbReference type="InterPro" id="IPR020843">
    <property type="entry name" value="ER"/>
</dbReference>
<dbReference type="CDD" id="cd05283">
    <property type="entry name" value="CAD1"/>
    <property type="match status" value="1"/>
</dbReference>
<dbReference type="RefSeq" id="WP_264727589.1">
    <property type="nucleotide sequence ID" value="NZ_JAPDNR010000001.1"/>
</dbReference>
<proteinExistence type="inferred from homology"/>
<dbReference type="Gene3D" id="3.40.50.720">
    <property type="entry name" value="NAD(P)-binding Rossmann-like Domain"/>
    <property type="match status" value="1"/>
</dbReference>
<dbReference type="InterPro" id="IPR036291">
    <property type="entry name" value="NAD(P)-bd_dom_sf"/>
</dbReference>
<evidence type="ECO:0000256" key="5">
    <source>
        <dbReference type="RuleBase" id="RU361277"/>
    </source>
</evidence>
<dbReference type="Pfam" id="PF08240">
    <property type="entry name" value="ADH_N"/>
    <property type="match status" value="1"/>
</dbReference>
<dbReference type="PROSITE" id="PS00059">
    <property type="entry name" value="ADH_ZINC"/>
    <property type="match status" value="1"/>
</dbReference>
<dbReference type="Proteomes" id="UP001207742">
    <property type="component" value="Unassembled WGS sequence"/>
</dbReference>
<feature type="domain" description="Enoyl reductase (ER)" evidence="6">
    <location>
        <begin position="17"/>
        <end position="342"/>
    </location>
</feature>
<dbReference type="EMBL" id="JAPDNS010000001">
    <property type="protein sequence ID" value="MCW3482831.1"/>
    <property type="molecule type" value="Genomic_DNA"/>
</dbReference>
<dbReference type="InterPro" id="IPR013149">
    <property type="entry name" value="ADH-like_C"/>
</dbReference>
<accession>A0ABT3IFV1</accession>
<protein>
    <submittedName>
        <fullName evidence="7">NAD(P)-dependent alcohol dehydrogenase</fullName>
    </submittedName>
</protein>
<keyword evidence="4" id="KW-0560">Oxidoreductase</keyword>
<organism evidence="7 8">
    <name type="scientific">Chitinophaga nivalis</name>
    <dbReference type="NCBI Taxonomy" id="2991709"/>
    <lineage>
        <taxon>Bacteria</taxon>
        <taxon>Pseudomonadati</taxon>
        <taxon>Bacteroidota</taxon>
        <taxon>Chitinophagia</taxon>
        <taxon>Chitinophagales</taxon>
        <taxon>Chitinophagaceae</taxon>
        <taxon>Chitinophaga</taxon>
    </lineage>
</organism>
<evidence type="ECO:0000256" key="1">
    <source>
        <dbReference type="ARBA" id="ARBA00001947"/>
    </source>
</evidence>
<dbReference type="PANTHER" id="PTHR42683">
    <property type="entry name" value="ALDEHYDE REDUCTASE"/>
    <property type="match status" value="1"/>
</dbReference>
<dbReference type="InterPro" id="IPR013154">
    <property type="entry name" value="ADH-like_N"/>
</dbReference>
<dbReference type="SMART" id="SM00829">
    <property type="entry name" value="PKS_ER"/>
    <property type="match status" value="1"/>
</dbReference>
<keyword evidence="2 5" id="KW-0479">Metal-binding</keyword>
<evidence type="ECO:0000256" key="2">
    <source>
        <dbReference type="ARBA" id="ARBA00022723"/>
    </source>
</evidence>
<dbReference type="SUPFAM" id="SSF50129">
    <property type="entry name" value="GroES-like"/>
    <property type="match status" value="1"/>
</dbReference>
<dbReference type="InterPro" id="IPR002328">
    <property type="entry name" value="ADH_Zn_CS"/>
</dbReference>
<evidence type="ECO:0000313" key="8">
    <source>
        <dbReference type="Proteomes" id="UP001207742"/>
    </source>
</evidence>
<comment type="similarity">
    <text evidence="5">Belongs to the zinc-containing alcohol dehydrogenase family.</text>
</comment>
<name>A0ABT3IFV1_9BACT</name>
<sequence length="350" mass="38304">MIATKAYAAQNATTPLGPWNFERREVGPHDVQIDILYCGVCHSDLHQVRNEWKDSIYPMVPGHEIVGRVTKVGAHVTRFKVGDLAGIGCFVDSCRECDPCKAGEEQYCVPGNAGTYNSYEMDRKTLTYGGYSTDIVTDEKYTLKISDKLPLEGVAPLLCAGITTFSPLRHWKVGKGHKVAVLGLGGLGHMAVKLAASFGAEVTMLSTSPSKEADARRLGAHHFALINDKAKLKELRGRFDFIINTVSAPHEYSTFLNLLNLDGTMICLGAPPVPSAVPAFNLITGRRSIAGSLIGGIRETQEMLDYCAEHNIVSDVEVINIQDINDAYERMLKGDVKYRFVIDIASLKKS</sequence>
<reference evidence="7 8" key="1">
    <citation type="submission" date="2022-10" db="EMBL/GenBank/DDBJ databases">
        <title>Chitinophaga nivalis PC15 sp. nov., isolated from Pyeongchang county, South Korea.</title>
        <authorList>
            <person name="Trinh H.N."/>
        </authorList>
    </citation>
    <scope>NUCLEOTIDE SEQUENCE [LARGE SCALE GENOMIC DNA]</scope>
    <source>
        <strain evidence="7 8">PC14</strain>
    </source>
</reference>
<dbReference type="Gene3D" id="3.90.180.10">
    <property type="entry name" value="Medium-chain alcohol dehydrogenases, catalytic domain"/>
    <property type="match status" value="1"/>
</dbReference>
<gene>
    <name evidence="7" type="ORF">OL497_02935</name>
</gene>
<dbReference type="Pfam" id="PF00107">
    <property type="entry name" value="ADH_zinc_N"/>
    <property type="match status" value="1"/>
</dbReference>
<evidence type="ECO:0000256" key="4">
    <source>
        <dbReference type="ARBA" id="ARBA00023002"/>
    </source>
</evidence>
<evidence type="ECO:0000259" key="6">
    <source>
        <dbReference type="SMART" id="SM00829"/>
    </source>
</evidence>
<keyword evidence="3 5" id="KW-0862">Zinc</keyword>
<comment type="caution">
    <text evidence="7">The sequence shown here is derived from an EMBL/GenBank/DDBJ whole genome shotgun (WGS) entry which is preliminary data.</text>
</comment>
<comment type="cofactor">
    <cofactor evidence="1 5">
        <name>Zn(2+)</name>
        <dbReference type="ChEBI" id="CHEBI:29105"/>
    </cofactor>
</comment>
<dbReference type="SUPFAM" id="SSF51735">
    <property type="entry name" value="NAD(P)-binding Rossmann-fold domains"/>
    <property type="match status" value="1"/>
</dbReference>
<dbReference type="InterPro" id="IPR047109">
    <property type="entry name" value="CAD-like"/>
</dbReference>
<evidence type="ECO:0000256" key="3">
    <source>
        <dbReference type="ARBA" id="ARBA00022833"/>
    </source>
</evidence>
<evidence type="ECO:0000313" key="7">
    <source>
        <dbReference type="EMBL" id="MCW3482831.1"/>
    </source>
</evidence>
<dbReference type="InterPro" id="IPR011032">
    <property type="entry name" value="GroES-like_sf"/>
</dbReference>
<keyword evidence="8" id="KW-1185">Reference proteome</keyword>